<keyword evidence="6 12" id="KW-0378">Hydrolase</keyword>
<evidence type="ECO:0000256" key="3">
    <source>
        <dbReference type="ARBA" id="ARBA00022723"/>
    </source>
</evidence>
<evidence type="ECO:0000256" key="4">
    <source>
        <dbReference type="ARBA" id="ARBA00022729"/>
    </source>
</evidence>
<evidence type="ECO:0000256" key="10">
    <source>
        <dbReference type="ARBA" id="ARBA00037865"/>
    </source>
</evidence>
<dbReference type="FunFam" id="2.60.120.290:FF:000005">
    <property type="entry name" value="Procollagen C-endopeptidase enhancer 1"/>
    <property type="match status" value="1"/>
</dbReference>
<dbReference type="Pfam" id="PF00431">
    <property type="entry name" value="CUB"/>
    <property type="match status" value="2"/>
</dbReference>
<dbReference type="InterPro" id="IPR024079">
    <property type="entry name" value="MetalloPept_cat_dom_sf"/>
</dbReference>
<dbReference type="Gene3D" id="2.60.120.290">
    <property type="entry name" value="Spermadhesin, CUB domain"/>
    <property type="match status" value="2"/>
</dbReference>
<dbReference type="InterPro" id="IPR000859">
    <property type="entry name" value="CUB_dom"/>
</dbReference>
<evidence type="ECO:0000259" key="15">
    <source>
        <dbReference type="PROSITE" id="PS51864"/>
    </source>
</evidence>
<evidence type="ECO:0000256" key="13">
    <source>
        <dbReference type="RuleBase" id="RU361183"/>
    </source>
</evidence>
<feature type="binding site" evidence="12">
    <location>
        <position position="147"/>
    </location>
    <ligand>
        <name>Zn(2+)</name>
        <dbReference type="ChEBI" id="CHEBI:29105"/>
        <note>catalytic</note>
    </ligand>
</feature>
<feature type="domain" description="CUB" evidence="14">
    <location>
        <begin position="362"/>
        <end position="475"/>
    </location>
</feature>
<dbReference type="InterPro" id="IPR035914">
    <property type="entry name" value="Sperma_CUB_dom_sf"/>
</dbReference>
<evidence type="ECO:0000313" key="17">
    <source>
        <dbReference type="Proteomes" id="UP001066276"/>
    </source>
</evidence>
<feature type="chain" id="PRO_5043111094" description="Metalloendopeptidase" evidence="13">
    <location>
        <begin position="20"/>
        <end position="477"/>
    </location>
</feature>
<dbReference type="Gene3D" id="3.40.390.10">
    <property type="entry name" value="Collagenase (Catalytic Domain)"/>
    <property type="match status" value="1"/>
</dbReference>
<evidence type="ECO:0000256" key="8">
    <source>
        <dbReference type="ARBA" id="ARBA00023049"/>
    </source>
</evidence>
<dbReference type="SUPFAM" id="SSF55486">
    <property type="entry name" value="Metalloproteases ('zincins'), catalytic domain"/>
    <property type="match status" value="1"/>
</dbReference>
<dbReference type="PANTHER" id="PTHR10127">
    <property type="entry name" value="DISCOIDIN, CUB, EGF, LAMININ , AND ZINC METALLOPROTEASE DOMAIN CONTAINING"/>
    <property type="match status" value="1"/>
</dbReference>
<dbReference type="GO" id="GO:0006508">
    <property type="term" value="P:proteolysis"/>
    <property type="evidence" value="ECO:0007669"/>
    <property type="project" value="UniProtKB-KW"/>
</dbReference>
<dbReference type="PRINTS" id="PR00480">
    <property type="entry name" value="ASTACIN"/>
</dbReference>
<evidence type="ECO:0000256" key="1">
    <source>
        <dbReference type="ARBA" id="ARBA00022490"/>
    </source>
</evidence>
<accession>A0AAV7U2P8</accession>
<feature type="binding site" evidence="12">
    <location>
        <position position="151"/>
    </location>
    <ligand>
        <name>Zn(2+)</name>
        <dbReference type="ChEBI" id="CHEBI:29105"/>
        <note>catalytic</note>
    </ligand>
</feature>
<dbReference type="PROSITE" id="PS01180">
    <property type="entry name" value="CUB"/>
    <property type="match status" value="2"/>
</dbReference>
<feature type="signal peptide" evidence="13">
    <location>
        <begin position="1"/>
        <end position="19"/>
    </location>
</feature>
<keyword evidence="1" id="KW-0963">Cytoplasm</keyword>
<dbReference type="InterPro" id="IPR006026">
    <property type="entry name" value="Peptidase_Metallo"/>
</dbReference>
<dbReference type="GO" id="GO:0004222">
    <property type="term" value="F:metalloendopeptidase activity"/>
    <property type="evidence" value="ECO:0007669"/>
    <property type="project" value="UniProtKB-UniRule"/>
</dbReference>
<evidence type="ECO:0000256" key="7">
    <source>
        <dbReference type="ARBA" id="ARBA00022833"/>
    </source>
</evidence>
<evidence type="ECO:0000256" key="5">
    <source>
        <dbReference type="ARBA" id="ARBA00022737"/>
    </source>
</evidence>
<keyword evidence="3 12" id="KW-0479">Metal-binding</keyword>
<dbReference type="FunFam" id="3.40.390.10:FF:000040">
    <property type="entry name" value="Metalloendopeptidase"/>
    <property type="match status" value="1"/>
</dbReference>
<dbReference type="SMART" id="SM00235">
    <property type="entry name" value="ZnMc"/>
    <property type="match status" value="1"/>
</dbReference>
<evidence type="ECO:0000313" key="16">
    <source>
        <dbReference type="EMBL" id="KAJ1182621.1"/>
    </source>
</evidence>
<proteinExistence type="predicted"/>
<dbReference type="InterPro" id="IPR001506">
    <property type="entry name" value="Peptidase_M12A"/>
</dbReference>
<comment type="caution">
    <text evidence="11">Lacks conserved residue(s) required for the propagation of feature annotation.</text>
</comment>
<comment type="caution">
    <text evidence="16">The sequence shown here is derived from an EMBL/GenBank/DDBJ whole genome shotgun (WGS) entry which is preliminary data.</text>
</comment>
<evidence type="ECO:0000256" key="12">
    <source>
        <dbReference type="PROSITE-ProRule" id="PRU01211"/>
    </source>
</evidence>
<protein>
    <recommendedName>
        <fullName evidence="13">Metalloendopeptidase</fullName>
        <ecNumber evidence="13">3.4.24.-</ecNumber>
    </recommendedName>
</protein>
<dbReference type="Proteomes" id="UP001066276">
    <property type="component" value="Chromosome 3_2"/>
</dbReference>
<evidence type="ECO:0000256" key="6">
    <source>
        <dbReference type="ARBA" id="ARBA00022801"/>
    </source>
</evidence>
<feature type="binding site" evidence="12">
    <location>
        <position position="157"/>
    </location>
    <ligand>
        <name>Zn(2+)</name>
        <dbReference type="ChEBI" id="CHEBI:29105"/>
        <note>catalytic</note>
    </ligand>
</feature>
<evidence type="ECO:0000256" key="2">
    <source>
        <dbReference type="ARBA" id="ARBA00022670"/>
    </source>
</evidence>
<dbReference type="GO" id="GO:0060473">
    <property type="term" value="C:cortical granule"/>
    <property type="evidence" value="ECO:0007669"/>
    <property type="project" value="UniProtKB-SubCell"/>
</dbReference>
<comment type="subcellular location">
    <subcellularLocation>
        <location evidence="10">Cytoplasmic vesicle</location>
        <location evidence="10">Secretory vesicle</location>
        <location evidence="10">Cortical granule</location>
    </subcellularLocation>
</comment>
<dbReference type="EMBL" id="JANPWB010000006">
    <property type="protein sequence ID" value="KAJ1182621.1"/>
    <property type="molecule type" value="Genomic_DNA"/>
</dbReference>
<dbReference type="FunFam" id="2.60.120.290:FF:000013">
    <property type="entry name" value="Membrane frizzled-related protein"/>
    <property type="match status" value="1"/>
</dbReference>
<keyword evidence="4 13" id="KW-0732">Signal</keyword>
<dbReference type="PANTHER" id="PTHR10127:SF899">
    <property type="entry name" value="ASTACIN-LIKE METALLOENDOPEPTIDASE-RELATED"/>
    <property type="match status" value="1"/>
</dbReference>
<gene>
    <name evidence="16" type="ORF">NDU88_007808</name>
</gene>
<feature type="domain" description="Peptidase M12A" evidence="15">
    <location>
        <begin position="51"/>
        <end position="248"/>
    </location>
</feature>
<keyword evidence="9" id="KW-1015">Disulfide bond</keyword>
<evidence type="ECO:0000259" key="14">
    <source>
        <dbReference type="PROSITE" id="PS01180"/>
    </source>
</evidence>
<name>A0AAV7U2P8_PLEWA</name>
<keyword evidence="5" id="KW-0677">Repeat</keyword>
<feature type="active site" evidence="12">
    <location>
        <position position="148"/>
    </location>
</feature>
<dbReference type="InterPro" id="IPR017370">
    <property type="entry name" value="Hatching_enzyme_Uvs2-like"/>
</dbReference>
<dbReference type="EC" id="3.4.24.-" evidence="13"/>
<feature type="domain" description="CUB" evidence="14">
    <location>
        <begin position="247"/>
        <end position="360"/>
    </location>
</feature>
<keyword evidence="7 12" id="KW-0862">Zinc</keyword>
<keyword evidence="8 12" id="KW-0482">Metalloprotease</keyword>
<sequence>MDGRIWIIFMVWLVESCGSLSVQRFLEKLVTQNHSIQWLHVGGISIKHRRSAMVCPDNRCLWPKSNHGTVKVPYTLSSYTGEDADKIIAAMKEFALMTCVHFVNRTTESDYVHIVPGDGCWSSIGRKGGPQKVSLGSGCLSKGSIQHELNHVLGFHHEHSRSDRDEYVRIVKEFIPAGRLSNFKKENTNNLGLEYDYSSVMHYGRYAYSNTSGQETIIPIKNPAADIGQTIGLSNMDLAKINRLYNCGLCSIVSRRGYGFVSSTDFPSYYPNHTDCSYLIQTGAHQILLMFSFFDIKSSPNCESDYIIVYDGMTKDAPILLNKACESVPPVVSSGSAMLLRFVTNGTITASGFKAHHQNIACAHAYTTSPGIITSKNYPQNYPAKVDCGYYIWAAEGKKISLTFTDFDLEPHLPYCRLDYLVIFDGPTNRAPLIGRYCGSGPVPPVVSSGNLLVLQFHSDRSVEKRGFQATYTFVEA</sequence>
<dbReference type="PIRSF" id="PIRSF038057">
    <property type="entry name" value="Hatching_enzyme_Uvs2"/>
    <property type="match status" value="1"/>
</dbReference>
<dbReference type="AlphaFoldDB" id="A0AAV7U2P8"/>
<evidence type="ECO:0000256" key="9">
    <source>
        <dbReference type="ARBA" id="ARBA00023157"/>
    </source>
</evidence>
<evidence type="ECO:0000256" key="11">
    <source>
        <dbReference type="PROSITE-ProRule" id="PRU00059"/>
    </source>
</evidence>
<dbReference type="CDD" id="cd00041">
    <property type="entry name" value="CUB"/>
    <property type="match status" value="2"/>
</dbReference>
<dbReference type="PROSITE" id="PS51864">
    <property type="entry name" value="ASTACIN"/>
    <property type="match status" value="1"/>
</dbReference>
<comment type="cofactor">
    <cofactor evidence="12 13">
        <name>Zn(2+)</name>
        <dbReference type="ChEBI" id="CHEBI:29105"/>
    </cofactor>
    <text evidence="12 13">Binds 1 zinc ion per subunit.</text>
</comment>
<dbReference type="SMART" id="SM00042">
    <property type="entry name" value="CUB"/>
    <property type="match status" value="2"/>
</dbReference>
<dbReference type="SUPFAM" id="SSF49854">
    <property type="entry name" value="Spermadhesin, CUB domain"/>
    <property type="match status" value="2"/>
</dbReference>
<dbReference type="Pfam" id="PF01400">
    <property type="entry name" value="Astacin"/>
    <property type="match status" value="1"/>
</dbReference>
<dbReference type="GO" id="GO:0008270">
    <property type="term" value="F:zinc ion binding"/>
    <property type="evidence" value="ECO:0007669"/>
    <property type="project" value="UniProtKB-UniRule"/>
</dbReference>
<keyword evidence="2 12" id="KW-0645">Protease</keyword>
<reference evidence="16" key="1">
    <citation type="journal article" date="2022" name="bioRxiv">
        <title>Sequencing and chromosome-scale assembly of the giantPleurodeles waltlgenome.</title>
        <authorList>
            <person name="Brown T."/>
            <person name="Elewa A."/>
            <person name="Iarovenko S."/>
            <person name="Subramanian E."/>
            <person name="Araus A.J."/>
            <person name="Petzold A."/>
            <person name="Susuki M."/>
            <person name="Suzuki K.-i.T."/>
            <person name="Hayashi T."/>
            <person name="Toyoda A."/>
            <person name="Oliveira C."/>
            <person name="Osipova E."/>
            <person name="Leigh N.D."/>
            <person name="Simon A."/>
            <person name="Yun M.H."/>
        </authorList>
    </citation>
    <scope>NUCLEOTIDE SEQUENCE</scope>
    <source>
        <strain evidence="16">20211129_DDA</strain>
        <tissue evidence="16">Liver</tissue>
    </source>
</reference>
<keyword evidence="17" id="KW-1185">Reference proteome</keyword>
<organism evidence="16 17">
    <name type="scientific">Pleurodeles waltl</name>
    <name type="common">Iberian ribbed newt</name>
    <dbReference type="NCBI Taxonomy" id="8319"/>
    <lineage>
        <taxon>Eukaryota</taxon>
        <taxon>Metazoa</taxon>
        <taxon>Chordata</taxon>
        <taxon>Craniata</taxon>
        <taxon>Vertebrata</taxon>
        <taxon>Euteleostomi</taxon>
        <taxon>Amphibia</taxon>
        <taxon>Batrachia</taxon>
        <taxon>Caudata</taxon>
        <taxon>Salamandroidea</taxon>
        <taxon>Salamandridae</taxon>
        <taxon>Pleurodelinae</taxon>
        <taxon>Pleurodeles</taxon>
    </lineage>
</organism>